<reference evidence="3" key="2">
    <citation type="submission" date="2025-09" db="UniProtKB">
        <authorList>
            <consortium name="Ensembl"/>
        </authorList>
    </citation>
    <scope>IDENTIFICATION</scope>
</reference>
<evidence type="ECO:0000256" key="2">
    <source>
        <dbReference type="RuleBase" id="RU049442"/>
    </source>
</evidence>
<dbReference type="PRINTS" id="PR00263">
    <property type="entry name" value="HBGFFGF"/>
</dbReference>
<dbReference type="AlphaFoldDB" id="A0A3B3U998"/>
<dbReference type="GO" id="GO:0008284">
    <property type="term" value="P:positive regulation of cell population proliferation"/>
    <property type="evidence" value="ECO:0007669"/>
    <property type="project" value="Ensembl"/>
</dbReference>
<dbReference type="GO" id="GO:0002088">
    <property type="term" value="P:lens development in camera-type eye"/>
    <property type="evidence" value="ECO:0007669"/>
    <property type="project" value="Ensembl"/>
</dbReference>
<dbReference type="GO" id="GO:0008083">
    <property type="term" value="F:growth factor activity"/>
    <property type="evidence" value="ECO:0007669"/>
    <property type="project" value="InterPro"/>
</dbReference>
<sequence length="216" mass="23924">HPFSYTLVPLWGREGCWCLSPAPLALFCMPMMDQGPHVTHGWGQVIRLRHLYAAKPGLHLLISEDGQIHGSADQTLYSLLEIQPVGPGRVVIRGVATTRFLCMESDGRLYSTQIYSRADCTFREQIQADGYNVYTSDGHGVLLSLGNNQQRHSGSDHGVPALARFLPRLNTLQQAVPTEPDVTDLLSPDKVQETVDMVGSFGKLSHIIHSPSFHKR</sequence>
<organism evidence="3 4">
    <name type="scientific">Poecilia latipinna</name>
    <name type="common">sailfin molly</name>
    <dbReference type="NCBI Taxonomy" id="48699"/>
    <lineage>
        <taxon>Eukaryota</taxon>
        <taxon>Metazoa</taxon>
        <taxon>Chordata</taxon>
        <taxon>Craniata</taxon>
        <taxon>Vertebrata</taxon>
        <taxon>Euteleostomi</taxon>
        <taxon>Actinopterygii</taxon>
        <taxon>Neopterygii</taxon>
        <taxon>Teleostei</taxon>
        <taxon>Neoteleostei</taxon>
        <taxon>Acanthomorphata</taxon>
        <taxon>Ovalentaria</taxon>
        <taxon>Atherinomorphae</taxon>
        <taxon>Cyprinodontiformes</taxon>
        <taxon>Poeciliidae</taxon>
        <taxon>Poeciliinae</taxon>
        <taxon>Poecilia</taxon>
    </lineage>
</organism>
<proteinExistence type="inferred from homology"/>
<dbReference type="GO" id="GO:0007420">
    <property type="term" value="P:brain development"/>
    <property type="evidence" value="ECO:0007669"/>
    <property type="project" value="Ensembl"/>
</dbReference>
<dbReference type="GO" id="GO:0050769">
    <property type="term" value="P:positive regulation of neurogenesis"/>
    <property type="evidence" value="ECO:0007669"/>
    <property type="project" value="Ensembl"/>
</dbReference>
<dbReference type="GO" id="GO:0031290">
    <property type="term" value="P:retinal ganglion cell axon guidance"/>
    <property type="evidence" value="ECO:0007669"/>
    <property type="project" value="Ensembl"/>
</dbReference>
<dbReference type="Ensembl" id="ENSPLAT00000001564.1">
    <property type="protein sequence ID" value="ENSPLAP00000009224.1"/>
    <property type="gene ID" value="ENSPLAG00000011953.1"/>
</dbReference>
<accession>A0A3B3U998</accession>
<dbReference type="STRING" id="48699.ENSPLAP00000009224"/>
<comment type="similarity">
    <text evidence="1 2">Belongs to the heparin-binding growth factors family.</text>
</comment>
<dbReference type="Gene3D" id="2.80.10.50">
    <property type="match status" value="1"/>
</dbReference>
<dbReference type="GO" id="GO:0048665">
    <property type="term" value="P:neuron fate specification"/>
    <property type="evidence" value="ECO:0007669"/>
    <property type="project" value="Ensembl"/>
</dbReference>
<dbReference type="PRINTS" id="PR00262">
    <property type="entry name" value="IL1HBGF"/>
</dbReference>
<protein>
    <recommendedName>
        <fullName evidence="2">Fibroblast growth factor</fullName>
        <shortName evidence="2">FGF</shortName>
    </recommendedName>
</protein>
<keyword evidence="4" id="KW-1185">Reference proteome</keyword>
<reference evidence="3" key="1">
    <citation type="submission" date="2025-08" db="UniProtKB">
        <authorList>
            <consortium name="Ensembl"/>
        </authorList>
    </citation>
    <scope>IDENTIFICATION</scope>
</reference>
<dbReference type="SMART" id="SM00442">
    <property type="entry name" value="FGF"/>
    <property type="match status" value="1"/>
</dbReference>
<dbReference type="SUPFAM" id="SSF50353">
    <property type="entry name" value="Cytokine"/>
    <property type="match status" value="1"/>
</dbReference>
<evidence type="ECO:0000313" key="3">
    <source>
        <dbReference type="Ensembl" id="ENSPLAP00000009224.1"/>
    </source>
</evidence>
<dbReference type="Proteomes" id="UP000261500">
    <property type="component" value="Unplaced"/>
</dbReference>
<dbReference type="GO" id="GO:0060041">
    <property type="term" value="P:retina development in camera-type eye"/>
    <property type="evidence" value="ECO:0007669"/>
    <property type="project" value="Ensembl"/>
</dbReference>
<evidence type="ECO:0000313" key="4">
    <source>
        <dbReference type="Proteomes" id="UP000261500"/>
    </source>
</evidence>
<dbReference type="InterPro" id="IPR008996">
    <property type="entry name" value="IL1/FGF"/>
</dbReference>
<dbReference type="Pfam" id="PF00167">
    <property type="entry name" value="FGF"/>
    <property type="match status" value="1"/>
</dbReference>
<dbReference type="PROSITE" id="PS00247">
    <property type="entry name" value="HBGF_FGF"/>
    <property type="match status" value="1"/>
</dbReference>
<dbReference type="PANTHER" id="PTHR11486">
    <property type="entry name" value="FIBROBLAST GROWTH FACTOR"/>
    <property type="match status" value="1"/>
</dbReference>
<name>A0A3B3U998_9TELE</name>
<dbReference type="InterPro" id="IPR002209">
    <property type="entry name" value="Fibroblast_GF_fam"/>
</dbReference>
<evidence type="ECO:0000256" key="1">
    <source>
        <dbReference type="ARBA" id="ARBA00007936"/>
    </source>
</evidence>
<dbReference type="GO" id="GO:0048709">
    <property type="term" value="P:oligodendrocyte differentiation"/>
    <property type="evidence" value="ECO:0007669"/>
    <property type="project" value="Ensembl"/>
</dbReference>
<dbReference type="GeneTree" id="ENSGT00940000160601"/>